<accession>A0AAD0PVV6</accession>
<evidence type="ECO:0000313" key="2">
    <source>
        <dbReference type="Proteomes" id="UP000006426"/>
    </source>
</evidence>
<organism evidence="1 2">
    <name type="scientific">Pseudomonas amygdali pv. lachrymans str. M301315</name>
    <dbReference type="NCBI Taxonomy" id="629260"/>
    <lineage>
        <taxon>Bacteria</taxon>
        <taxon>Pseudomonadati</taxon>
        <taxon>Pseudomonadota</taxon>
        <taxon>Gammaproteobacteria</taxon>
        <taxon>Pseudomonadales</taxon>
        <taxon>Pseudomonadaceae</taxon>
        <taxon>Pseudomonas</taxon>
        <taxon>Pseudomonas amygdali</taxon>
    </lineage>
</organism>
<geneLocation type="plasmid" evidence="2">
    <name>pmppla107</name>
</geneLocation>
<name>A0AAD0PVV6_PSEAV</name>
<dbReference type="Proteomes" id="UP000006426">
    <property type="component" value="Plasmid pmppla107"/>
</dbReference>
<dbReference type="AlphaFoldDB" id="A0AAD0PVV6"/>
<dbReference type="EMBL" id="CP031226">
    <property type="protein sequence ID" value="AXH59701.1"/>
    <property type="molecule type" value="Genomic_DNA"/>
</dbReference>
<dbReference type="RefSeq" id="WP_005742049.1">
    <property type="nucleotide sequence ID" value="NZ_CP031226.1"/>
</dbReference>
<gene>
    <name evidence="1" type="ORF">PLA107_031250</name>
</gene>
<dbReference type="GeneID" id="39474460"/>
<sequence length="405" mass="45677">MTSPRMLNADLYLQDETSDFCWTLPVQEIQQVQEAFVGYMEEGLSFEQLMEHMESHDEEFFFADTERVKDATRAMCAVALSIPHPRILDLVGYIADIGADYAKEIQGVLDTLFEFNLGRKVMVIKALDYVGLDQFIRFSGMTAADATLIALLNDKELTKKVGSYLDASPRKEGILNVLHTPGRVMGWVEGDPARVPHAEVLARLARLAKAISGFKIGSSPETYDRKLWDGQIDVGDQWCLEDLLTEEIDFAVLDMPETKQTIALFPSECVSAISAELKSQDPGQKEALSRLTQTFLDAGVSGEKLFYMLCRNMTHIEYTDFQEREGACKGDFIREAINYTQSQWPLLHRQMVEHIISQEPVEDLVKHCFSDRLLNAAYNIVQDKRLLVSMQSQGRDQAIATDLGL</sequence>
<evidence type="ECO:0000313" key="1">
    <source>
        <dbReference type="EMBL" id="AXH59701.1"/>
    </source>
</evidence>
<proteinExistence type="predicted"/>
<reference evidence="1 2" key="1">
    <citation type="journal article" date="2011" name="PLoS Pathog.">
        <title>Dynamic evolution of pathogenicity revealed by sequencing and comparative genomics of 19 Pseudomonas syringae isolates.</title>
        <authorList>
            <person name="Baltrus D.A."/>
            <person name="Nishimura M.T."/>
            <person name="Romanchuk A."/>
            <person name="Chang J.H."/>
            <person name="Mukhtar M.S."/>
            <person name="Cherkis K."/>
            <person name="Roach J."/>
            <person name="Grant S.R."/>
            <person name="Jones C.D."/>
            <person name="Dangl J.L."/>
        </authorList>
    </citation>
    <scope>NUCLEOTIDE SEQUENCE [LARGE SCALE GENOMIC DNA]</scope>
    <source>
        <strain evidence="1 2">M301315</strain>
    </source>
</reference>
<protein>
    <submittedName>
        <fullName evidence="1">Uncharacterized protein</fullName>
    </submittedName>
</protein>
<keyword evidence="1" id="KW-0614">Plasmid</keyword>